<sequence>MAELVSLLGPDLECELVDLTLEDEAVDGQQAGDTRCSVLLAPYMTQPSYVYHGVYCAGARDLMPVEADLKYQFLQMDIYLVRGVRAASLSYPSDAPAELLAFSMVIHGQATWSQLLRMTRLLPRDKNLRWCQDEVYALQPHRFTTGAWNRGPMTGLTLTARSFPWVSSVLASIVSTWDSDLCFSTVTLTLNVVAQPHRDRFNHSASQNLAMPVSRFLGGELFVEDSTGLSRLSSEGPRGHLLDLSAPTAFSPKALHASLPWVGTRLLLVAFHIGQGYGSGPLRAWPFGAAQSVADPETFVVPSSVDFECDSCRHDSIVLHKNIAIETFRHPRESRGRFLVKGSSVHFPQLLEGQKGDAGTPKLQQDEMNEAVAAMHGAQHAEDDLEFAVTCLMSHRGIITAEQTANVRLDTVLVSDNHIGVCCRVVMLSPLSWAARMPVRSNWKVYSYNMTVFGSTAASTCPGREEDTVGETCNSVIGSAYRRVGIMTHMINKIPKLCEEGKFGHFAADDCGRPSVSFTRGPWTPASGARDRYNPTNVDTAFPQLFSEVNWLPSVEATARMWIGESSITHNKVRLTGDLDGANQMADAPASGPLKRHLCLDDSALQTLTDVDGTLLGSSQADGSAWTSGLESLRRPLYLVCGWEDSVRGLTRAAPQDRRVRKWSQQVQPPAALRFTSPPKHHRLFWFNDNQDEAIRLDIFLTQPFRLEVYVDGALMPEDSYDTAKPWLEPPRLPELSDAHGAYAFDPHAPPASESAATRGGGFILLRLLQAEVAAQGGRLLQADDGVPRPPNGSSWEDVVPAAPESNETSSQNQTTGEDSTENAFEYSEQGLQELSTLVQHEAQLKTGALSQALNADVIIESIELTDTTQPEAGRLKESLICLQPLPPGSMTLAGSGFMLFLFVPEIEEAKPLSISWQSGFCFKLFLLKLLQAAVGVGVGVLMMGVGYIVRFTTSAFECTTSAESDMAECMWSHGQGPTVMTDAGSSIALEALEPKRDWEEFRAWMDLQPRTPRRREGEILPYRHTLAIAGLSVAAGTSEDVKPASISLHESALYKHPVPVVLPALEQTRQKWERDRVCQSVKYGGSYQPSTSKARFTVDLPFGSQNRKYCFDAKVDPTKSVLASQIAKEQQQAQEEERKMTRRNSLMKMMGGTPGVQEAPDPAKRHRIVEKLIGRNKFQQDTLEKIWEELEQAPAVPSGRAIALKMMYKIKAASGCPSSLEAPIFNWMRSKFKQAVKANPSIEPVNKEGFLEFCKFSGLLLEYETHEEERRQSYHAIPEELVLEND</sequence>
<keyword evidence="2" id="KW-0472">Membrane</keyword>
<dbReference type="EMBL" id="LSRX01001506">
    <property type="protein sequence ID" value="OLP79268.1"/>
    <property type="molecule type" value="Genomic_DNA"/>
</dbReference>
<organism evidence="3 4">
    <name type="scientific">Symbiodinium microadriaticum</name>
    <name type="common">Dinoflagellate</name>
    <name type="synonym">Zooxanthella microadriatica</name>
    <dbReference type="NCBI Taxonomy" id="2951"/>
    <lineage>
        <taxon>Eukaryota</taxon>
        <taxon>Sar</taxon>
        <taxon>Alveolata</taxon>
        <taxon>Dinophyceae</taxon>
        <taxon>Suessiales</taxon>
        <taxon>Symbiodiniaceae</taxon>
        <taxon>Symbiodinium</taxon>
    </lineage>
</organism>
<name>A0A1Q9C8L8_SYMMI</name>
<proteinExistence type="predicted"/>
<feature type="compositionally biased region" description="Polar residues" evidence="1">
    <location>
        <begin position="806"/>
        <end position="818"/>
    </location>
</feature>
<keyword evidence="2" id="KW-1133">Transmembrane helix</keyword>
<evidence type="ECO:0000256" key="1">
    <source>
        <dbReference type="SAM" id="MobiDB-lite"/>
    </source>
</evidence>
<evidence type="ECO:0000313" key="4">
    <source>
        <dbReference type="Proteomes" id="UP000186817"/>
    </source>
</evidence>
<feature type="transmembrane region" description="Helical" evidence="2">
    <location>
        <begin position="925"/>
        <end position="950"/>
    </location>
</feature>
<keyword evidence="2" id="KW-0812">Transmembrane</keyword>
<evidence type="ECO:0000313" key="3">
    <source>
        <dbReference type="EMBL" id="OLP79268.1"/>
    </source>
</evidence>
<dbReference type="Proteomes" id="UP000186817">
    <property type="component" value="Unassembled WGS sequence"/>
</dbReference>
<evidence type="ECO:0000256" key="2">
    <source>
        <dbReference type="SAM" id="Phobius"/>
    </source>
</evidence>
<accession>A0A1Q9C8L8</accession>
<keyword evidence="4" id="KW-1185">Reference proteome</keyword>
<gene>
    <name evidence="3" type="ORF">AK812_SmicGene40475</name>
</gene>
<dbReference type="OrthoDB" id="412390at2759"/>
<comment type="caution">
    <text evidence="3">The sequence shown here is derived from an EMBL/GenBank/DDBJ whole genome shotgun (WGS) entry which is preliminary data.</text>
</comment>
<feature type="region of interest" description="Disordered" evidence="1">
    <location>
        <begin position="780"/>
        <end position="824"/>
    </location>
</feature>
<protein>
    <submittedName>
        <fullName evidence="3">Uncharacterized protein</fullName>
    </submittedName>
</protein>
<reference evidence="3 4" key="1">
    <citation type="submission" date="2016-02" db="EMBL/GenBank/DDBJ databases">
        <title>Genome analysis of coral dinoflagellate symbionts highlights evolutionary adaptations to a symbiotic lifestyle.</title>
        <authorList>
            <person name="Aranda M."/>
            <person name="Li Y."/>
            <person name="Liew Y.J."/>
            <person name="Baumgarten S."/>
            <person name="Simakov O."/>
            <person name="Wilson M."/>
            <person name="Piel J."/>
            <person name="Ashoor H."/>
            <person name="Bougouffa S."/>
            <person name="Bajic V.B."/>
            <person name="Ryu T."/>
            <person name="Ravasi T."/>
            <person name="Bayer T."/>
            <person name="Micklem G."/>
            <person name="Kim H."/>
            <person name="Bhak J."/>
            <person name="Lajeunesse T.C."/>
            <person name="Voolstra C.R."/>
        </authorList>
    </citation>
    <scope>NUCLEOTIDE SEQUENCE [LARGE SCALE GENOMIC DNA]</scope>
    <source>
        <strain evidence="3 4">CCMP2467</strain>
    </source>
</reference>